<dbReference type="OrthoDB" id="5416097at2759"/>
<dbReference type="GeneID" id="37254216"/>
<dbReference type="RefSeq" id="XP_025589780.1">
    <property type="nucleotide sequence ID" value="XM_025730679.2"/>
</dbReference>
<sequence>MFHLDPENLDPKNPKDINWEHAAPRLPEPLPPVNHKLFENDDIDEETIEAAKYYSLCFKTDPDLDPVHLDQEQEELCLERDGRKCVLTVESNIRIFHFIPITWNYTVDHNNATGMLKGASIELAGVNLLNAPADICSASKLGASHKAWNMVCVHEDIYDYLVKGLCGFRFIRYEDIGKGQALVNLELCWMSKLPGRFNVDINKQRFQAATEAISLQQRFNAYYRQCCPTKFPKSSEMGKRIRSGHSINITMSARDAVKFKSVVKVHWACILFTALCGGAERAWNLTGMDLSDGSLKPRDHAFEGDDDEENLNLELESLNIDMESPNIKMVRDGFKASFDVPALATMS</sequence>
<dbReference type="EMBL" id="LN649229">
    <property type="protein sequence ID" value="CEI66063.1"/>
    <property type="molecule type" value="Genomic_DNA"/>
</dbReference>
<dbReference type="KEGG" id="fvn:FVRRES_02575"/>
<evidence type="ECO:0000313" key="1">
    <source>
        <dbReference type="EMBL" id="CEI66063.1"/>
    </source>
</evidence>
<accession>A0A2L2TDF2</accession>
<dbReference type="AlphaFoldDB" id="A0A2L2TDF2"/>
<evidence type="ECO:0008006" key="3">
    <source>
        <dbReference type="Google" id="ProtNLM"/>
    </source>
</evidence>
<proteinExistence type="predicted"/>
<protein>
    <recommendedName>
        <fullName evidence="3">HNH nuclease domain-containing protein</fullName>
    </recommendedName>
</protein>
<evidence type="ECO:0000313" key="2">
    <source>
        <dbReference type="Proteomes" id="UP000245910"/>
    </source>
</evidence>
<reference evidence="2" key="1">
    <citation type="submission" date="2014-10" db="EMBL/GenBank/DDBJ databases">
        <authorList>
            <person name="King R."/>
        </authorList>
    </citation>
    <scope>NUCLEOTIDE SEQUENCE [LARGE SCALE GENOMIC DNA]</scope>
    <source>
        <strain evidence="2">A3/5</strain>
    </source>
</reference>
<name>A0A2L2TDF2_9HYPO</name>
<dbReference type="Proteomes" id="UP000245910">
    <property type="component" value="Chromosome I"/>
</dbReference>
<organism evidence="1 2">
    <name type="scientific">Fusarium venenatum</name>
    <dbReference type="NCBI Taxonomy" id="56646"/>
    <lineage>
        <taxon>Eukaryota</taxon>
        <taxon>Fungi</taxon>
        <taxon>Dikarya</taxon>
        <taxon>Ascomycota</taxon>
        <taxon>Pezizomycotina</taxon>
        <taxon>Sordariomycetes</taxon>
        <taxon>Hypocreomycetidae</taxon>
        <taxon>Hypocreales</taxon>
        <taxon>Nectriaceae</taxon>
        <taxon>Fusarium</taxon>
    </lineage>
</organism>
<keyword evidence="2" id="KW-1185">Reference proteome</keyword>